<dbReference type="HOGENOM" id="CLU_052689_1_0_1"/>
<organism evidence="1 2">
    <name type="scientific">Gloeophyllum trabeum (strain ATCC 11539 / FP-39264 / Madison 617)</name>
    <name type="common">Brown rot fungus</name>
    <dbReference type="NCBI Taxonomy" id="670483"/>
    <lineage>
        <taxon>Eukaryota</taxon>
        <taxon>Fungi</taxon>
        <taxon>Dikarya</taxon>
        <taxon>Basidiomycota</taxon>
        <taxon>Agaricomycotina</taxon>
        <taxon>Agaricomycetes</taxon>
        <taxon>Gloeophyllales</taxon>
        <taxon>Gloeophyllaceae</taxon>
        <taxon>Gloeophyllum</taxon>
    </lineage>
</organism>
<gene>
    <name evidence="1" type="ORF">GLOTRDRAFT_96818</name>
</gene>
<accession>S7REJ9</accession>
<dbReference type="KEGG" id="gtr:GLOTRDRAFT_96818"/>
<dbReference type="InterPro" id="IPR032675">
    <property type="entry name" value="LRR_dom_sf"/>
</dbReference>
<dbReference type="eggNOG" id="ENOG502SPX6">
    <property type="taxonomic scope" value="Eukaryota"/>
</dbReference>
<keyword evidence="2" id="KW-1185">Reference proteome</keyword>
<sequence>MGWHRGLLVPRKAGRSRQRVLTDPEGSGQARPHLPPELWLHVFDLATDVPGALGLETHSHDPFQLSQSISGREPQSLLLASMSTKRALVRVCRQWRVLATPVLYRVVIANHKWGLRALRRTLVGGDNERATLLRACVVRFYCIFDGHRAPTDYLYPYEYLAEIIRALPNLVNFTVRTQEEEFLPWYAGDTTVPACVLEALAERGASLRVLEWDRDVSLCARFDELRGMLSHMRELRVLKIWKSCPRYTGSRDPTPLVLPKLEVISLDDFSEHSPLRFAVDRFESLRELCFRAPPLPLGRSLVSLASVAPQITRLTLGSAPDGTCPVHDAVRIFPNLRQLVAWYHDWHLFPPGLQLANIEYLGLGRELARIRPVLHVYDRLLDNLASMQARRLAVVRFEAHRFRADEWENLRVRRPEVFAGFQALARSRRFRLENWRGEIML</sequence>
<evidence type="ECO:0000313" key="1">
    <source>
        <dbReference type="EMBL" id="EPQ50909.1"/>
    </source>
</evidence>
<dbReference type="OMA" id="WSSITEN"/>
<dbReference type="OrthoDB" id="3232644at2759"/>
<dbReference type="AlphaFoldDB" id="S7REJ9"/>
<dbReference type="SUPFAM" id="SSF52047">
    <property type="entry name" value="RNI-like"/>
    <property type="match status" value="1"/>
</dbReference>
<evidence type="ECO:0000313" key="2">
    <source>
        <dbReference type="Proteomes" id="UP000030669"/>
    </source>
</evidence>
<reference evidence="1 2" key="1">
    <citation type="journal article" date="2012" name="Science">
        <title>The Paleozoic origin of enzymatic lignin decomposition reconstructed from 31 fungal genomes.</title>
        <authorList>
            <person name="Floudas D."/>
            <person name="Binder M."/>
            <person name="Riley R."/>
            <person name="Barry K."/>
            <person name="Blanchette R.A."/>
            <person name="Henrissat B."/>
            <person name="Martinez A.T."/>
            <person name="Otillar R."/>
            <person name="Spatafora J.W."/>
            <person name="Yadav J.S."/>
            <person name="Aerts A."/>
            <person name="Benoit I."/>
            <person name="Boyd A."/>
            <person name="Carlson A."/>
            <person name="Copeland A."/>
            <person name="Coutinho P.M."/>
            <person name="de Vries R.P."/>
            <person name="Ferreira P."/>
            <person name="Findley K."/>
            <person name="Foster B."/>
            <person name="Gaskell J."/>
            <person name="Glotzer D."/>
            <person name="Gorecki P."/>
            <person name="Heitman J."/>
            <person name="Hesse C."/>
            <person name="Hori C."/>
            <person name="Igarashi K."/>
            <person name="Jurgens J.A."/>
            <person name="Kallen N."/>
            <person name="Kersten P."/>
            <person name="Kohler A."/>
            <person name="Kuees U."/>
            <person name="Kumar T.K.A."/>
            <person name="Kuo A."/>
            <person name="LaButti K."/>
            <person name="Larrondo L.F."/>
            <person name="Lindquist E."/>
            <person name="Ling A."/>
            <person name="Lombard V."/>
            <person name="Lucas S."/>
            <person name="Lundell T."/>
            <person name="Martin R."/>
            <person name="McLaughlin D.J."/>
            <person name="Morgenstern I."/>
            <person name="Morin E."/>
            <person name="Murat C."/>
            <person name="Nagy L.G."/>
            <person name="Nolan M."/>
            <person name="Ohm R.A."/>
            <person name="Patyshakuliyeva A."/>
            <person name="Rokas A."/>
            <person name="Ruiz-Duenas F.J."/>
            <person name="Sabat G."/>
            <person name="Salamov A."/>
            <person name="Samejima M."/>
            <person name="Schmutz J."/>
            <person name="Slot J.C."/>
            <person name="St John F."/>
            <person name="Stenlid J."/>
            <person name="Sun H."/>
            <person name="Sun S."/>
            <person name="Syed K."/>
            <person name="Tsang A."/>
            <person name="Wiebenga A."/>
            <person name="Young D."/>
            <person name="Pisabarro A."/>
            <person name="Eastwood D.C."/>
            <person name="Martin F."/>
            <person name="Cullen D."/>
            <person name="Grigoriev I.V."/>
            <person name="Hibbett D.S."/>
        </authorList>
    </citation>
    <scope>NUCLEOTIDE SEQUENCE [LARGE SCALE GENOMIC DNA]</scope>
    <source>
        <strain evidence="1 2">ATCC 11539</strain>
    </source>
</reference>
<dbReference type="EMBL" id="KB469313">
    <property type="protein sequence ID" value="EPQ50909.1"/>
    <property type="molecule type" value="Genomic_DNA"/>
</dbReference>
<dbReference type="GeneID" id="19309903"/>
<protein>
    <submittedName>
        <fullName evidence="1">Uncharacterized protein</fullName>
    </submittedName>
</protein>
<dbReference type="Proteomes" id="UP000030669">
    <property type="component" value="Unassembled WGS sequence"/>
</dbReference>
<proteinExistence type="predicted"/>
<dbReference type="RefSeq" id="XP_007870783.1">
    <property type="nucleotide sequence ID" value="XM_007872592.1"/>
</dbReference>
<dbReference type="Gene3D" id="3.80.10.10">
    <property type="entry name" value="Ribonuclease Inhibitor"/>
    <property type="match status" value="1"/>
</dbReference>
<name>S7REJ9_GLOTA</name>